<sequence length="109" mass="12557">MASTFQECPALRIPDRIRQVPCRHLVLRRRRFLEKVPQTMQESVPALSSYLCLSLRSRPFLLSSLSHLQTEKGRSSKVLVLSNVTPKIRKNFGELLQKNFAPRLKALLD</sequence>
<evidence type="ECO:0000313" key="2">
    <source>
        <dbReference type="Proteomes" id="UP000238479"/>
    </source>
</evidence>
<gene>
    <name evidence="1" type="ORF">RchiOBHm_Chr6g0249421</name>
</gene>
<reference evidence="1 2" key="1">
    <citation type="journal article" date="2018" name="Nat. Genet.">
        <title>The Rosa genome provides new insights in the design of modern roses.</title>
        <authorList>
            <person name="Bendahmane M."/>
        </authorList>
    </citation>
    <scope>NUCLEOTIDE SEQUENCE [LARGE SCALE GENOMIC DNA]</scope>
    <source>
        <strain evidence="2">cv. Old Blush</strain>
    </source>
</reference>
<comment type="caution">
    <text evidence="1">The sequence shown here is derived from an EMBL/GenBank/DDBJ whole genome shotgun (WGS) entry which is preliminary data.</text>
</comment>
<dbReference type="Gramene" id="PRQ22361">
    <property type="protein sequence ID" value="PRQ22361"/>
    <property type="gene ID" value="RchiOBHm_Chr6g0249421"/>
</dbReference>
<dbReference type="AlphaFoldDB" id="A0A2P6PKA6"/>
<evidence type="ECO:0000313" key="1">
    <source>
        <dbReference type="EMBL" id="PRQ22361.1"/>
    </source>
</evidence>
<keyword evidence="2" id="KW-1185">Reference proteome</keyword>
<accession>A0A2P6PKA6</accession>
<organism evidence="1 2">
    <name type="scientific">Rosa chinensis</name>
    <name type="common">China rose</name>
    <dbReference type="NCBI Taxonomy" id="74649"/>
    <lineage>
        <taxon>Eukaryota</taxon>
        <taxon>Viridiplantae</taxon>
        <taxon>Streptophyta</taxon>
        <taxon>Embryophyta</taxon>
        <taxon>Tracheophyta</taxon>
        <taxon>Spermatophyta</taxon>
        <taxon>Magnoliopsida</taxon>
        <taxon>eudicotyledons</taxon>
        <taxon>Gunneridae</taxon>
        <taxon>Pentapetalae</taxon>
        <taxon>rosids</taxon>
        <taxon>fabids</taxon>
        <taxon>Rosales</taxon>
        <taxon>Rosaceae</taxon>
        <taxon>Rosoideae</taxon>
        <taxon>Rosoideae incertae sedis</taxon>
        <taxon>Rosa</taxon>
    </lineage>
</organism>
<protein>
    <submittedName>
        <fullName evidence="1">Uncharacterized protein</fullName>
    </submittedName>
</protein>
<proteinExistence type="predicted"/>
<dbReference type="Proteomes" id="UP000238479">
    <property type="component" value="Chromosome 6"/>
</dbReference>
<name>A0A2P6PKA6_ROSCH</name>
<dbReference type="EMBL" id="PDCK01000044">
    <property type="protein sequence ID" value="PRQ22361.1"/>
    <property type="molecule type" value="Genomic_DNA"/>
</dbReference>